<dbReference type="SUPFAM" id="SSF46785">
    <property type="entry name" value="Winged helix' DNA-binding domain"/>
    <property type="match status" value="1"/>
</dbReference>
<dbReference type="GO" id="GO:0032993">
    <property type="term" value="C:protein-DNA complex"/>
    <property type="evidence" value="ECO:0007669"/>
    <property type="project" value="TreeGrafter"/>
</dbReference>
<dbReference type="EMBL" id="DXAK01000022">
    <property type="protein sequence ID" value="HJA06446.1"/>
    <property type="molecule type" value="Genomic_DNA"/>
</dbReference>
<dbReference type="InterPro" id="IPR000847">
    <property type="entry name" value="LysR_HTH_N"/>
</dbReference>
<dbReference type="PANTHER" id="PTHR30346:SF17">
    <property type="entry name" value="LYSR FAMILY TRANSCRIPTIONAL REGULATOR"/>
    <property type="match status" value="1"/>
</dbReference>
<dbReference type="InterPro" id="IPR036390">
    <property type="entry name" value="WH_DNA-bd_sf"/>
</dbReference>
<reference evidence="6" key="1">
    <citation type="journal article" date="2021" name="PeerJ">
        <title>Extensive microbial diversity within the chicken gut microbiome revealed by metagenomics and culture.</title>
        <authorList>
            <person name="Gilroy R."/>
            <person name="Ravi A."/>
            <person name="Getino M."/>
            <person name="Pursley I."/>
            <person name="Horton D.L."/>
            <person name="Alikhan N.F."/>
            <person name="Baker D."/>
            <person name="Gharbi K."/>
            <person name="Hall N."/>
            <person name="Watson M."/>
            <person name="Adriaenssens E.M."/>
            <person name="Foster-Nyarko E."/>
            <person name="Jarju S."/>
            <person name="Secka A."/>
            <person name="Antonio M."/>
            <person name="Oren A."/>
            <person name="Chaudhuri R.R."/>
            <person name="La Ragione R."/>
            <person name="Hildebrand F."/>
            <person name="Pallen M.J."/>
        </authorList>
    </citation>
    <scope>NUCLEOTIDE SEQUENCE</scope>
    <source>
        <strain evidence="6">ChiSjej2B20-11307</strain>
    </source>
</reference>
<name>A0A9D2HA31_9FIRM</name>
<evidence type="ECO:0000259" key="5">
    <source>
        <dbReference type="PROSITE" id="PS50931"/>
    </source>
</evidence>
<evidence type="ECO:0000256" key="4">
    <source>
        <dbReference type="ARBA" id="ARBA00023163"/>
    </source>
</evidence>
<evidence type="ECO:0000313" key="6">
    <source>
        <dbReference type="EMBL" id="HJA06446.1"/>
    </source>
</evidence>
<sequence>MKQINALEKHLDVKLLERTPHGVRLTPAGEIIYKDAKFLFDYSRTSIQNARNAMDRYNHTFCVGTSLLNPAKPFMDLWYEASREFPDYRLHIVPFEDDHEGIVSEIAQLGTKFDFLIGVCDSRTWLDKCNMLQIGQFRKMCAVSRKHRLASKECLEISDLYGETLMMVAEGDSGVNDFIRNDLTRNHPQIRIEDTPHFYDISVFNRCAETQNVLLTLECWKDVHPGLVTIPVNWDYKIPCGLMYALDPPKDVIKFVETVDFLLPLS</sequence>
<dbReference type="InterPro" id="IPR036388">
    <property type="entry name" value="WH-like_DNA-bd_sf"/>
</dbReference>
<dbReference type="Gene3D" id="1.10.10.10">
    <property type="entry name" value="Winged helix-like DNA-binding domain superfamily/Winged helix DNA-binding domain"/>
    <property type="match status" value="1"/>
</dbReference>
<comment type="caution">
    <text evidence="6">The sequence shown here is derived from an EMBL/GenBank/DDBJ whole genome shotgun (WGS) entry which is preliminary data.</text>
</comment>
<evidence type="ECO:0000313" key="7">
    <source>
        <dbReference type="Proteomes" id="UP000824223"/>
    </source>
</evidence>
<feature type="domain" description="HTH lysR-type" evidence="5">
    <location>
        <begin position="1"/>
        <end position="26"/>
    </location>
</feature>
<accession>A0A9D2HA31</accession>
<evidence type="ECO:0000256" key="3">
    <source>
        <dbReference type="ARBA" id="ARBA00023125"/>
    </source>
</evidence>
<evidence type="ECO:0000256" key="1">
    <source>
        <dbReference type="ARBA" id="ARBA00009437"/>
    </source>
</evidence>
<dbReference type="Pfam" id="PF00126">
    <property type="entry name" value="HTH_1"/>
    <property type="match status" value="1"/>
</dbReference>
<keyword evidence="4" id="KW-0804">Transcription</keyword>
<dbReference type="PROSITE" id="PS50931">
    <property type="entry name" value="HTH_LYSR"/>
    <property type="match status" value="1"/>
</dbReference>
<proteinExistence type="inferred from homology"/>
<dbReference type="PANTHER" id="PTHR30346">
    <property type="entry name" value="TRANSCRIPTIONAL DUAL REGULATOR HCAR-RELATED"/>
    <property type="match status" value="1"/>
</dbReference>
<keyword evidence="2" id="KW-0805">Transcription regulation</keyword>
<gene>
    <name evidence="6" type="ORF">H9798_04760</name>
</gene>
<dbReference type="GO" id="GO:0003677">
    <property type="term" value="F:DNA binding"/>
    <property type="evidence" value="ECO:0007669"/>
    <property type="project" value="UniProtKB-KW"/>
</dbReference>
<keyword evidence="3" id="KW-0238">DNA-binding</keyword>
<dbReference type="AlphaFoldDB" id="A0A9D2HA31"/>
<comment type="similarity">
    <text evidence="1">Belongs to the LysR transcriptional regulatory family.</text>
</comment>
<dbReference type="Proteomes" id="UP000824223">
    <property type="component" value="Unassembled WGS sequence"/>
</dbReference>
<organism evidence="6 7">
    <name type="scientific">Candidatus Mediterraneibacter pullicola</name>
    <dbReference type="NCBI Taxonomy" id="2838682"/>
    <lineage>
        <taxon>Bacteria</taxon>
        <taxon>Bacillati</taxon>
        <taxon>Bacillota</taxon>
        <taxon>Clostridia</taxon>
        <taxon>Lachnospirales</taxon>
        <taxon>Lachnospiraceae</taxon>
        <taxon>Mediterraneibacter</taxon>
    </lineage>
</organism>
<dbReference type="SUPFAM" id="SSF53850">
    <property type="entry name" value="Periplasmic binding protein-like II"/>
    <property type="match status" value="1"/>
</dbReference>
<dbReference type="GO" id="GO:0003700">
    <property type="term" value="F:DNA-binding transcription factor activity"/>
    <property type="evidence" value="ECO:0007669"/>
    <property type="project" value="InterPro"/>
</dbReference>
<protein>
    <submittedName>
        <fullName evidence="6">LysR family transcriptional regulator</fullName>
    </submittedName>
</protein>
<reference evidence="6" key="2">
    <citation type="submission" date="2021-04" db="EMBL/GenBank/DDBJ databases">
        <authorList>
            <person name="Gilroy R."/>
        </authorList>
    </citation>
    <scope>NUCLEOTIDE SEQUENCE</scope>
    <source>
        <strain evidence="6">ChiSjej2B20-11307</strain>
    </source>
</reference>
<evidence type="ECO:0000256" key="2">
    <source>
        <dbReference type="ARBA" id="ARBA00023015"/>
    </source>
</evidence>